<name>A0A9X8YS09_SERMA</name>
<evidence type="ECO:0000313" key="1">
    <source>
        <dbReference type="EMBL" id="TFV52427.1"/>
    </source>
</evidence>
<protein>
    <submittedName>
        <fullName evidence="1">Phage virion morphogenesis protein</fullName>
    </submittedName>
</protein>
<accession>A0A9X8YS09</accession>
<dbReference type="NCBIfam" id="TIGR01635">
    <property type="entry name" value="tail_comp_S"/>
    <property type="match status" value="1"/>
</dbReference>
<gene>
    <name evidence="1" type="ORF">E0L31_01615</name>
</gene>
<organism evidence="1">
    <name type="scientific">Serratia marcescens</name>
    <dbReference type="NCBI Taxonomy" id="615"/>
    <lineage>
        <taxon>Bacteria</taxon>
        <taxon>Pseudomonadati</taxon>
        <taxon>Pseudomonadota</taxon>
        <taxon>Gammaproteobacteria</taxon>
        <taxon>Enterobacterales</taxon>
        <taxon>Yersiniaceae</taxon>
        <taxon>Serratia</taxon>
    </lineage>
</organism>
<proteinExistence type="predicted"/>
<sequence>MIEIKVDVADLQRRMDHMLDWLAHREPLMRAIAAEMRDAVEENFAQQGRPAWLGIKRDGMILQKSGRLASSIVTVSDNDSATVGTNVEYAAIHQFGGKTKPHVILPRNKKALAFNGRVVKKVNHPGSDIPARPFLALTDSDEEKIATTVSEYLFKSLL</sequence>
<comment type="caution">
    <text evidence="1">The sequence shown here is derived from an EMBL/GenBank/DDBJ whole genome shotgun (WGS) entry which is preliminary data.</text>
</comment>
<dbReference type="InterPro" id="IPR006522">
    <property type="entry name" value="Phage_virion_morphogenesis"/>
</dbReference>
<reference evidence="1" key="1">
    <citation type="submission" date="2019-03" db="EMBL/GenBank/DDBJ databases">
        <title>Serratia marcescens strain N2 draft genome.</title>
        <authorList>
            <person name="Yassin A."/>
            <person name="El-Kenawy N."/>
            <person name="Youssef N.H."/>
        </authorList>
    </citation>
    <scope>NUCLEOTIDE SEQUENCE [LARGE SCALE GENOMIC DNA]</scope>
    <source>
        <strain evidence="1">N2</strain>
    </source>
</reference>
<dbReference type="AlphaFoldDB" id="A0A9X8YS09"/>
<dbReference type="RefSeq" id="WP_212562790.1">
    <property type="nucleotide sequence ID" value="NZ_SPSG02000011.1"/>
</dbReference>
<dbReference type="Pfam" id="PF05069">
    <property type="entry name" value="Phage_tail_S"/>
    <property type="match status" value="1"/>
</dbReference>
<dbReference type="EMBL" id="SPSG01000168">
    <property type="protein sequence ID" value="TFV52427.1"/>
    <property type="molecule type" value="Genomic_DNA"/>
</dbReference>